<dbReference type="AlphaFoldDB" id="K4HG19"/>
<dbReference type="EMBL" id="MN239553">
    <property type="protein sequence ID" value="QJE63200.1"/>
    <property type="molecule type" value="Genomic_DNA"/>
</dbReference>
<dbReference type="EMBL" id="MN239522">
    <property type="protein sequence ID" value="QJE63169.1"/>
    <property type="molecule type" value="Genomic_DNA"/>
</dbReference>
<dbReference type="EMBL" id="MN239546">
    <property type="protein sequence ID" value="QJE63193.1"/>
    <property type="molecule type" value="Genomic_DNA"/>
</dbReference>
<dbReference type="EMBL" id="MN239548">
    <property type="protein sequence ID" value="QJE63195.1"/>
    <property type="molecule type" value="Genomic_DNA"/>
</dbReference>
<protein>
    <submittedName>
        <fullName evidence="2">Prolactin receptor</fullName>
    </submittedName>
</protein>
<name>K4HG19_COLMO</name>
<dbReference type="EMBL" id="MN239543">
    <property type="protein sequence ID" value="QJE63190.1"/>
    <property type="molecule type" value="Genomic_DNA"/>
</dbReference>
<dbReference type="EMBL" id="MN239530">
    <property type="protein sequence ID" value="QJE63177.1"/>
    <property type="molecule type" value="Genomic_DNA"/>
</dbReference>
<feature type="region of interest" description="Disordered" evidence="1">
    <location>
        <begin position="1"/>
        <end position="93"/>
    </location>
</feature>
<dbReference type="EMBL" id="MN239537">
    <property type="protein sequence ID" value="QJE63184.1"/>
    <property type="molecule type" value="Genomic_DNA"/>
</dbReference>
<dbReference type="EMBL" id="MN239550">
    <property type="protein sequence ID" value="QJE63197.1"/>
    <property type="molecule type" value="Genomic_DNA"/>
</dbReference>
<feature type="non-terminal residue" evidence="2">
    <location>
        <position position="1"/>
    </location>
</feature>
<sequence>SDEKHYPNKAHTKLRHQEIDNDSGRGSCESPSLLSEQHRESRNPSLEAKIPGTNENQKNIATNNAQESPSTKPEGQLSQCNGPGPKASTWPPSFQTSQCPYHDSVDICKKALSAMNINKSSVLTKCQECPELLESISKGKPLPMGETTDLPLNIQKHQGELWLFPPKEVPFLPAKPMD</sequence>
<dbReference type="EMBL" id="MN239545">
    <property type="protein sequence ID" value="QJE63192.1"/>
    <property type="molecule type" value="Genomic_DNA"/>
</dbReference>
<dbReference type="EMBL" id="MN239542">
    <property type="protein sequence ID" value="QJE63189.1"/>
    <property type="molecule type" value="Genomic_DNA"/>
</dbReference>
<dbReference type="EMBL" id="MN239532">
    <property type="protein sequence ID" value="QJE63179.1"/>
    <property type="molecule type" value="Genomic_DNA"/>
</dbReference>
<dbReference type="EMBL" id="MN239515">
    <property type="protein sequence ID" value="QJE63162.1"/>
    <property type="molecule type" value="Genomic_DNA"/>
</dbReference>
<evidence type="ECO:0000313" key="3">
    <source>
        <dbReference type="EMBL" id="QJE63160.1"/>
    </source>
</evidence>
<dbReference type="EMBL" id="JN880821">
    <property type="protein sequence ID" value="AFR13244.1"/>
    <property type="molecule type" value="Genomic_DNA"/>
</dbReference>
<dbReference type="EMBL" id="MN239535">
    <property type="protein sequence ID" value="QJE63182.1"/>
    <property type="molecule type" value="Genomic_DNA"/>
</dbReference>
<dbReference type="EMBL" id="MN239533">
    <property type="protein sequence ID" value="QJE63180.1"/>
    <property type="molecule type" value="Genomic_DNA"/>
</dbReference>
<dbReference type="EMBL" id="MN239536">
    <property type="protein sequence ID" value="QJE63183.1"/>
    <property type="molecule type" value="Genomic_DNA"/>
</dbReference>
<dbReference type="EMBL" id="MN239540">
    <property type="protein sequence ID" value="QJE63187.1"/>
    <property type="molecule type" value="Genomic_DNA"/>
</dbReference>
<dbReference type="EMBL" id="MN239555">
    <property type="protein sequence ID" value="QJE63202.1"/>
    <property type="molecule type" value="Genomic_DNA"/>
</dbReference>
<organism evidence="2">
    <name type="scientific">Colobosaura modesta</name>
    <name type="common">Spectacled lizard</name>
    <name type="synonym">Perodactylus modestus</name>
    <dbReference type="NCBI Taxonomy" id="174786"/>
    <lineage>
        <taxon>Eukaryota</taxon>
        <taxon>Metazoa</taxon>
        <taxon>Chordata</taxon>
        <taxon>Craniata</taxon>
        <taxon>Vertebrata</taxon>
        <taxon>Euteleostomi</taxon>
        <taxon>Lepidosauria</taxon>
        <taxon>Squamata</taxon>
        <taxon>Bifurcata</taxon>
        <taxon>Unidentata</taxon>
        <taxon>Episquamata</taxon>
        <taxon>Laterata</taxon>
        <taxon>Teiioidea</taxon>
        <taxon>Gymnophthalmidae</taxon>
        <taxon>Colobosaura</taxon>
    </lineage>
</organism>
<feature type="non-terminal residue" evidence="2">
    <location>
        <position position="178"/>
    </location>
</feature>
<dbReference type="EMBL" id="MN239547">
    <property type="protein sequence ID" value="QJE63194.1"/>
    <property type="molecule type" value="Genomic_DNA"/>
</dbReference>
<reference evidence="2" key="1">
    <citation type="journal article" date="2012" name="Biol. Lett.">
        <title>Resolving the phylogeny of lizards and snakes (Squamata) with extensive sampling of genes and species.</title>
        <authorList>
            <person name="Wiens J.J."/>
            <person name="Hutter C.R."/>
            <person name="Mulcahy D.G."/>
            <person name="Noonan B.P."/>
            <person name="Townsend T.M."/>
            <person name="Sites J.W.Jr."/>
            <person name="Reeder T.W."/>
        </authorList>
    </citation>
    <scope>NUCLEOTIDE SEQUENCE</scope>
</reference>
<dbReference type="EMBL" id="MN239523">
    <property type="protein sequence ID" value="QJE63170.1"/>
    <property type="molecule type" value="Genomic_DNA"/>
</dbReference>
<dbReference type="EMBL" id="MN239552">
    <property type="protein sequence ID" value="QJE63199.1"/>
    <property type="molecule type" value="Genomic_DNA"/>
</dbReference>
<dbReference type="EMBL" id="MN239516">
    <property type="protein sequence ID" value="QJE63163.1"/>
    <property type="molecule type" value="Genomic_DNA"/>
</dbReference>
<dbReference type="EMBL" id="MN239554">
    <property type="protein sequence ID" value="QJE63201.1"/>
    <property type="molecule type" value="Genomic_DNA"/>
</dbReference>
<dbReference type="EMBL" id="MN239534">
    <property type="protein sequence ID" value="QJE63181.1"/>
    <property type="molecule type" value="Genomic_DNA"/>
</dbReference>
<dbReference type="EMBL" id="MN239529">
    <property type="protein sequence ID" value="QJE63176.1"/>
    <property type="molecule type" value="Genomic_DNA"/>
</dbReference>
<dbReference type="EMBL" id="MN239539">
    <property type="protein sequence ID" value="QJE63186.1"/>
    <property type="molecule type" value="Genomic_DNA"/>
</dbReference>
<dbReference type="EMBL" id="MN239556">
    <property type="protein sequence ID" value="QJE63203.1"/>
    <property type="molecule type" value="Genomic_DNA"/>
</dbReference>
<dbReference type="EMBL" id="MN239544">
    <property type="protein sequence ID" value="QJE63191.1"/>
    <property type="molecule type" value="Genomic_DNA"/>
</dbReference>
<dbReference type="EMBL" id="MN239513">
    <property type="protein sequence ID" value="QJE63160.1"/>
    <property type="molecule type" value="Genomic_DNA"/>
</dbReference>
<evidence type="ECO:0000313" key="2">
    <source>
        <dbReference type="EMBL" id="AFR13244.1"/>
    </source>
</evidence>
<evidence type="ECO:0000256" key="1">
    <source>
        <dbReference type="SAM" id="MobiDB-lite"/>
    </source>
</evidence>
<dbReference type="EMBL" id="MN239541">
    <property type="protein sequence ID" value="QJE63188.1"/>
    <property type="molecule type" value="Genomic_DNA"/>
</dbReference>
<dbReference type="EMBL" id="MN239538">
    <property type="protein sequence ID" value="QJE63185.1"/>
    <property type="molecule type" value="Genomic_DNA"/>
</dbReference>
<gene>
    <name evidence="2" type="primary">PRLR</name>
</gene>
<proteinExistence type="predicted"/>
<dbReference type="EMBL" id="MN239514">
    <property type="protein sequence ID" value="QJE63161.1"/>
    <property type="molecule type" value="Genomic_DNA"/>
</dbReference>
<dbReference type="EMBL" id="MN239557">
    <property type="protein sequence ID" value="QJE63204.1"/>
    <property type="molecule type" value="Genomic_DNA"/>
</dbReference>
<dbReference type="EMBL" id="MN239549">
    <property type="protein sequence ID" value="QJE63196.1"/>
    <property type="molecule type" value="Genomic_DNA"/>
</dbReference>
<dbReference type="EMBL" id="MN239531">
    <property type="protein sequence ID" value="QJE63178.1"/>
    <property type="molecule type" value="Genomic_DNA"/>
</dbReference>
<keyword evidence="2" id="KW-0675">Receptor</keyword>
<dbReference type="EMBL" id="MN239551">
    <property type="protein sequence ID" value="QJE63198.1"/>
    <property type="molecule type" value="Genomic_DNA"/>
</dbReference>
<accession>K4HG19</accession>
<feature type="compositionally biased region" description="Polar residues" evidence="1">
    <location>
        <begin position="53"/>
        <end position="81"/>
    </location>
</feature>
<reference evidence="3" key="2">
    <citation type="journal article" date="2020" name="Evolution">
        <title>Pleistocene expansion and connectivity of mesic forests inside the South American Dry Diagonal supported by the phylogeography of a small lizard.</title>
        <authorList>
            <person name="Ledo R.M.D."/>
            <person name="Domingos F.M.C.B."/>
            <person name="Giugliano L.G."/>
            <person name="Sites J.W.Jr."/>
            <person name="Werneck F.P."/>
            <person name="Colli G.R."/>
        </authorList>
    </citation>
    <scope>NUCLEOTIDE SEQUENCE</scope>
</reference>